<protein>
    <submittedName>
        <fullName evidence="2">Uncharacterized protein</fullName>
    </submittedName>
</protein>
<keyword evidence="1" id="KW-0812">Transmembrane</keyword>
<name>A0A151ASX0_9FIRM</name>
<reference evidence="2 3" key="1">
    <citation type="submission" date="2016-02" db="EMBL/GenBank/DDBJ databases">
        <title>Genome sequence of Moorella mulderi DSM 14980.</title>
        <authorList>
            <person name="Poehlein A."/>
            <person name="Daniel R."/>
        </authorList>
    </citation>
    <scope>NUCLEOTIDE SEQUENCE [LARGE SCALE GENOMIC DNA]</scope>
    <source>
        <strain evidence="2 3">DSM 14980</strain>
    </source>
</reference>
<feature type="transmembrane region" description="Helical" evidence="1">
    <location>
        <begin position="63"/>
        <end position="88"/>
    </location>
</feature>
<dbReference type="AlphaFoldDB" id="A0A151ASX0"/>
<evidence type="ECO:0000313" key="2">
    <source>
        <dbReference type="EMBL" id="KYH30705.1"/>
    </source>
</evidence>
<comment type="caution">
    <text evidence="2">The sequence shown here is derived from an EMBL/GenBank/DDBJ whole genome shotgun (WGS) entry which is preliminary data.</text>
</comment>
<proteinExistence type="predicted"/>
<accession>A0A151ASX0</accession>
<keyword evidence="1" id="KW-0472">Membrane</keyword>
<gene>
    <name evidence="2" type="ORF">MOMUL_29270</name>
</gene>
<organism evidence="2 3">
    <name type="scientific">Moorella mulderi DSM 14980</name>
    <dbReference type="NCBI Taxonomy" id="1122241"/>
    <lineage>
        <taxon>Bacteria</taxon>
        <taxon>Bacillati</taxon>
        <taxon>Bacillota</taxon>
        <taxon>Clostridia</taxon>
        <taxon>Neomoorellales</taxon>
        <taxon>Neomoorellaceae</taxon>
        <taxon>Neomoorella</taxon>
    </lineage>
</organism>
<evidence type="ECO:0000256" key="1">
    <source>
        <dbReference type="SAM" id="Phobius"/>
    </source>
</evidence>
<evidence type="ECO:0000313" key="3">
    <source>
        <dbReference type="Proteomes" id="UP000075670"/>
    </source>
</evidence>
<dbReference type="PATRIC" id="fig|1122241.3.peg.3116"/>
<feature type="transmembrane region" description="Helical" evidence="1">
    <location>
        <begin position="21"/>
        <end position="51"/>
    </location>
</feature>
<sequence>MKVSKPAMVDRRDTWRFITKALCRILWYSSWGLLFLDVFTFFLVIIAAVLLSIQNFKIEALSLIKLGCVFSLPGLLIAFLGMLICCLADPGKGLNSLRHMIFRLGRRGADSL</sequence>
<dbReference type="EMBL" id="LTBC01000022">
    <property type="protein sequence ID" value="KYH30705.1"/>
    <property type="molecule type" value="Genomic_DNA"/>
</dbReference>
<keyword evidence="3" id="KW-1185">Reference proteome</keyword>
<keyword evidence="1" id="KW-1133">Transmembrane helix</keyword>
<dbReference type="Proteomes" id="UP000075670">
    <property type="component" value="Unassembled WGS sequence"/>
</dbReference>